<keyword evidence="3" id="KW-1185">Reference proteome</keyword>
<keyword evidence="1" id="KW-0732">Signal</keyword>
<dbReference type="OrthoDB" id="192575at2"/>
<evidence type="ECO:0000313" key="2">
    <source>
        <dbReference type="EMBL" id="TFW31014.1"/>
    </source>
</evidence>
<dbReference type="Proteomes" id="UP000297258">
    <property type="component" value="Unassembled WGS sequence"/>
</dbReference>
<proteinExistence type="predicted"/>
<dbReference type="Pfam" id="PF13432">
    <property type="entry name" value="TPR_16"/>
    <property type="match status" value="1"/>
</dbReference>
<dbReference type="SUPFAM" id="SSF48452">
    <property type="entry name" value="TPR-like"/>
    <property type="match status" value="2"/>
</dbReference>
<comment type="caution">
    <text evidence="2">The sequence shown here is derived from an EMBL/GenBank/DDBJ whole genome shotgun (WGS) entry which is preliminary data.</text>
</comment>
<protein>
    <submittedName>
        <fullName evidence="2">Tetratricopeptide repeat protein</fullName>
    </submittedName>
</protein>
<accession>A0A4Y9SWA9</accession>
<organism evidence="2 3">
    <name type="scientific">Massilia horti</name>
    <dbReference type="NCBI Taxonomy" id="2562153"/>
    <lineage>
        <taxon>Bacteria</taxon>
        <taxon>Pseudomonadati</taxon>
        <taxon>Pseudomonadota</taxon>
        <taxon>Betaproteobacteria</taxon>
        <taxon>Burkholderiales</taxon>
        <taxon>Oxalobacteraceae</taxon>
        <taxon>Telluria group</taxon>
        <taxon>Massilia</taxon>
    </lineage>
</organism>
<reference evidence="2 3" key="1">
    <citation type="submission" date="2019-03" db="EMBL/GenBank/DDBJ databases">
        <title>Draft genome of Massilia hortus sp. nov., a novel bacterial species of the Oxalobacteraceae family.</title>
        <authorList>
            <person name="Peta V."/>
            <person name="Raths R."/>
            <person name="Bucking H."/>
        </authorList>
    </citation>
    <scope>NUCLEOTIDE SEQUENCE [LARGE SCALE GENOMIC DNA]</scope>
    <source>
        <strain evidence="2 3">ONC3</strain>
    </source>
</reference>
<dbReference type="RefSeq" id="WP_135190544.1">
    <property type="nucleotide sequence ID" value="NZ_SPUM01000102.1"/>
</dbReference>
<dbReference type="InterPro" id="IPR019734">
    <property type="entry name" value="TPR_rpt"/>
</dbReference>
<feature type="chain" id="PRO_5021480749" evidence="1">
    <location>
        <begin position="24"/>
        <end position="328"/>
    </location>
</feature>
<feature type="signal peptide" evidence="1">
    <location>
        <begin position="1"/>
        <end position="23"/>
    </location>
</feature>
<evidence type="ECO:0000313" key="3">
    <source>
        <dbReference type="Proteomes" id="UP000297258"/>
    </source>
</evidence>
<dbReference type="SMART" id="SM00028">
    <property type="entry name" value="TPR"/>
    <property type="match status" value="3"/>
</dbReference>
<name>A0A4Y9SWA9_9BURK</name>
<dbReference type="InterPro" id="IPR011990">
    <property type="entry name" value="TPR-like_helical_dom_sf"/>
</dbReference>
<evidence type="ECO:0000256" key="1">
    <source>
        <dbReference type="SAM" id="SignalP"/>
    </source>
</evidence>
<dbReference type="AlphaFoldDB" id="A0A4Y9SWA9"/>
<dbReference type="Gene3D" id="1.25.40.10">
    <property type="entry name" value="Tetratricopeptide repeat domain"/>
    <property type="match status" value="2"/>
</dbReference>
<gene>
    <name evidence="2" type="ORF">E4O92_15015</name>
</gene>
<sequence>MKIGSIISPVAALSLLICAQAIAANDYSPLIRTKKFAEAEKLANAKLAQEPANAEALVAKIKAILGEGPASRLEEAVKLGEQCVAAHPKQSECHEAYGNAMAAKAIDGGIMSAISSAGTMRDAFKKAVELDPRNFDARYSLLQFYLQAPGIAGGGVGKAQDLVSQTAAINPVAAKLLSAHIDLSESRLPQAEATAMAVQPGNDEALADNQRDLLANLGTQYLAGKKYADSERVFRNVQKLFPDSEWGLYGLARIQQEQGRHREAIAGFEQSLAVFPKAATYYRIGLSAMALNDKAMAASSFERALSFKSGLSKKMRADAQSQLKASRG</sequence>
<dbReference type="EMBL" id="SPUM01000102">
    <property type="protein sequence ID" value="TFW31014.1"/>
    <property type="molecule type" value="Genomic_DNA"/>
</dbReference>